<accession>A0AAD1ZGS2</accession>
<dbReference type="AlphaFoldDB" id="A0AAD1ZGS2"/>
<reference evidence="2" key="1">
    <citation type="submission" date="2023-05" db="EMBL/GenBank/DDBJ databases">
        <authorList>
            <person name="Huff M."/>
        </authorList>
    </citation>
    <scope>NUCLEOTIDE SEQUENCE</scope>
</reference>
<evidence type="ECO:0000256" key="1">
    <source>
        <dbReference type="SAM" id="MobiDB-lite"/>
    </source>
</evidence>
<proteinExistence type="predicted"/>
<protein>
    <submittedName>
        <fullName evidence="2">Uncharacterized protein</fullName>
    </submittedName>
</protein>
<sequence>MLRTPPPSPPPPPAPPPSPPPAPPSPPPAPPLSPPPPPAPPCSRLFRGGTVVAVEKWDSGGKGDFFCGVKRWWCSIIPFVWRGGTELIYKRVEEDDYEKIVDFKFFPSTVQSGIRGNYFSEVTEKLTTMCVLPILIVGVLGHPSKHEELTQHLINLFIQSSRLQGVIY</sequence>
<organism evidence="2 3">
    <name type="scientific">Fraxinus pennsylvanica</name>
    <dbReference type="NCBI Taxonomy" id="56036"/>
    <lineage>
        <taxon>Eukaryota</taxon>
        <taxon>Viridiplantae</taxon>
        <taxon>Streptophyta</taxon>
        <taxon>Embryophyta</taxon>
        <taxon>Tracheophyta</taxon>
        <taxon>Spermatophyta</taxon>
        <taxon>Magnoliopsida</taxon>
        <taxon>eudicotyledons</taxon>
        <taxon>Gunneridae</taxon>
        <taxon>Pentapetalae</taxon>
        <taxon>asterids</taxon>
        <taxon>lamiids</taxon>
        <taxon>Lamiales</taxon>
        <taxon>Oleaceae</taxon>
        <taxon>Oleeae</taxon>
        <taxon>Fraxinus</taxon>
    </lineage>
</organism>
<keyword evidence="3" id="KW-1185">Reference proteome</keyword>
<gene>
    <name evidence="2" type="ORF">FPE_LOCUS16804</name>
</gene>
<evidence type="ECO:0000313" key="2">
    <source>
        <dbReference type="EMBL" id="CAI9769486.1"/>
    </source>
</evidence>
<dbReference type="SUPFAM" id="SSF101447">
    <property type="entry name" value="Formin homology 2 domain (FH2 domain)"/>
    <property type="match status" value="1"/>
</dbReference>
<evidence type="ECO:0000313" key="3">
    <source>
        <dbReference type="Proteomes" id="UP000834106"/>
    </source>
</evidence>
<feature type="region of interest" description="Disordered" evidence="1">
    <location>
        <begin position="1"/>
        <end position="40"/>
    </location>
</feature>
<dbReference type="Proteomes" id="UP000834106">
    <property type="component" value="Chromosome 10"/>
</dbReference>
<dbReference type="EMBL" id="OU503045">
    <property type="protein sequence ID" value="CAI9769486.1"/>
    <property type="molecule type" value="Genomic_DNA"/>
</dbReference>
<name>A0AAD1ZGS2_9LAMI</name>